<dbReference type="STRING" id="1618.IV36_GL000540"/>
<dbReference type="PATRIC" id="fig|1618.3.peg.540"/>
<evidence type="ECO:0000256" key="3">
    <source>
        <dbReference type="SAM" id="Phobius"/>
    </source>
</evidence>
<feature type="transmembrane region" description="Helical" evidence="3">
    <location>
        <begin position="41"/>
        <end position="61"/>
    </location>
</feature>
<dbReference type="AlphaFoldDB" id="A0A0R2FIC2"/>
<keyword evidence="3" id="KW-0472">Membrane</keyword>
<dbReference type="Pfam" id="PF03816">
    <property type="entry name" value="LytR_cpsA_psr"/>
    <property type="match status" value="1"/>
</dbReference>
<feature type="region of interest" description="Disordered" evidence="2">
    <location>
        <begin position="9"/>
        <end position="37"/>
    </location>
</feature>
<dbReference type="Proteomes" id="UP000051727">
    <property type="component" value="Unassembled WGS sequence"/>
</dbReference>
<dbReference type="InterPro" id="IPR004474">
    <property type="entry name" value="LytR_CpsA_psr"/>
</dbReference>
<name>A0A0R2FIC2_9LACO</name>
<accession>A0A0R2FIC2</accession>
<evidence type="ECO:0000259" key="4">
    <source>
        <dbReference type="Pfam" id="PF03816"/>
    </source>
</evidence>
<evidence type="ECO:0000313" key="5">
    <source>
        <dbReference type="EMBL" id="KRN28288.1"/>
    </source>
</evidence>
<sequence>MLIKELLMNNNNNNEFSTSSPLRRENNHDHRKKRPHKKRRMLNLIGLIVVLILFYGAGIYARSLLGAAQQTLDKTYQKTKVKKLRNVSQILKKKKPFSVLLLGTDTGDLGRTDKGRTDTIIVATINPQTKRATLTSIPRDTQVKITGSSNSYDKINSAYTIGGTSAAISTVQKTLHIPIDFYLLVNMGGLSKLVNAVGGVSIDPLLTFHYSYANVTKGKTVTLNGNEALAYSRMRYSDPEGDYGRQKRQKQVIEAIVSKLLTISSISNFQKILNTVKDNMQTDLTFNDMMTIETNYKDAAGTIKSYVLQGEDATIGGLSYQVATADEKRKISNKIRSELGLNPSTATFTGQIYSSYGSSSSYSSSSGYGSTYSSGTGTTYGTYSSSSPSHYGY</sequence>
<keyword evidence="3" id="KW-1133">Transmembrane helix</keyword>
<feature type="domain" description="Cell envelope-related transcriptional attenuator" evidence="4">
    <location>
        <begin position="116"/>
        <end position="260"/>
    </location>
</feature>
<dbReference type="PANTHER" id="PTHR33392">
    <property type="entry name" value="POLYISOPRENYL-TEICHOIC ACID--PEPTIDOGLYCAN TEICHOIC ACID TRANSFERASE TAGU"/>
    <property type="match status" value="1"/>
</dbReference>
<proteinExistence type="inferred from homology"/>
<organism evidence="5 6">
    <name type="scientific">Liquorilactobacillus mali</name>
    <dbReference type="NCBI Taxonomy" id="1618"/>
    <lineage>
        <taxon>Bacteria</taxon>
        <taxon>Bacillati</taxon>
        <taxon>Bacillota</taxon>
        <taxon>Bacilli</taxon>
        <taxon>Lactobacillales</taxon>
        <taxon>Lactobacillaceae</taxon>
        <taxon>Liquorilactobacillus</taxon>
    </lineage>
</organism>
<dbReference type="PANTHER" id="PTHR33392:SF6">
    <property type="entry name" value="POLYISOPRENYL-TEICHOIC ACID--PEPTIDOGLYCAN TEICHOIC ACID TRANSFERASE TAGU"/>
    <property type="match status" value="1"/>
</dbReference>
<protein>
    <submittedName>
        <fullName evidence="5">LytR family transcriptional regulator</fullName>
    </submittedName>
</protein>
<gene>
    <name evidence="5" type="ORF">IV36_GL000540</name>
</gene>
<keyword evidence="3" id="KW-0812">Transmembrane</keyword>
<evidence type="ECO:0000256" key="2">
    <source>
        <dbReference type="SAM" id="MobiDB-lite"/>
    </source>
</evidence>
<dbReference type="InterPro" id="IPR050922">
    <property type="entry name" value="LytR/CpsA/Psr_CW_biosynth"/>
</dbReference>
<dbReference type="NCBIfam" id="TIGR00350">
    <property type="entry name" value="lytR_cpsA_psr"/>
    <property type="match status" value="1"/>
</dbReference>
<reference evidence="5 6" key="1">
    <citation type="journal article" date="2015" name="Genome Announc.">
        <title>Expanding the biotechnology potential of lactobacilli through comparative genomics of 213 strains and associated genera.</title>
        <authorList>
            <person name="Sun Z."/>
            <person name="Harris H.M."/>
            <person name="McCann A."/>
            <person name="Guo C."/>
            <person name="Argimon S."/>
            <person name="Zhang W."/>
            <person name="Yang X."/>
            <person name="Jeffery I.B."/>
            <person name="Cooney J.C."/>
            <person name="Kagawa T.F."/>
            <person name="Liu W."/>
            <person name="Song Y."/>
            <person name="Salvetti E."/>
            <person name="Wrobel A."/>
            <person name="Rasinkangas P."/>
            <person name="Parkhill J."/>
            <person name="Rea M.C."/>
            <person name="O'Sullivan O."/>
            <person name="Ritari J."/>
            <person name="Douillard F.P."/>
            <person name="Paul Ross R."/>
            <person name="Yang R."/>
            <person name="Briner A.E."/>
            <person name="Felis G.E."/>
            <person name="de Vos W.M."/>
            <person name="Barrangou R."/>
            <person name="Klaenhammer T.R."/>
            <person name="Caufield P.W."/>
            <person name="Cui Y."/>
            <person name="Zhang H."/>
            <person name="O'Toole P.W."/>
        </authorList>
    </citation>
    <scope>NUCLEOTIDE SEQUENCE [LARGE SCALE GENOMIC DNA]</scope>
    <source>
        <strain evidence="5 6">ATCC 27304</strain>
    </source>
</reference>
<dbReference type="EMBL" id="JQAR01000015">
    <property type="protein sequence ID" value="KRN28288.1"/>
    <property type="molecule type" value="Genomic_DNA"/>
</dbReference>
<evidence type="ECO:0000313" key="6">
    <source>
        <dbReference type="Proteomes" id="UP000051727"/>
    </source>
</evidence>
<evidence type="ECO:0000256" key="1">
    <source>
        <dbReference type="ARBA" id="ARBA00006068"/>
    </source>
</evidence>
<comment type="caution">
    <text evidence="5">The sequence shown here is derived from an EMBL/GenBank/DDBJ whole genome shotgun (WGS) entry which is preliminary data.</text>
</comment>
<dbReference type="Gene3D" id="3.40.630.190">
    <property type="entry name" value="LCP protein"/>
    <property type="match status" value="1"/>
</dbReference>
<comment type="similarity">
    <text evidence="1">Belongs to the LytR/CpsA/Psr (LCP) family.</text>
</comment>